<feature type="non-terminal residue" evidence="2">
    <location>
        <position position="1"/>
    </location>
</feature>
<dbReference type="SUPFAM" id="SSF53218">
    <property type="entry name" value="Molybdenum cofactor biosynthesis proteins"/>
    <property type="match status" value="1"/>
</dbReference>
<dbReference type="Gene3D" id="2.40.340.10">
    <property type="entry name" value="MoeA, C-terminal, domain IV"/>
    <property type="match status" value="1"/>
</dbReference>
<dbReference type="InterPro" id="IPR001453">
    <property type="entry name" value="MoaB/Mog_dom"/>
</dbReference>
<evidence type="ECO:0000313" key="2">
    <source>
        <dbReference type="EMBL" id="SVD99092.1"/>
    </source>
</evidence>
<sequence length="200" mass="21554">ICIVDSNSLMLRQLAERDGAVVNSTVHLKDDRTRIKKALLDSRADLICMTGGTSVGVEDHAPTLLEEIGTLLVHGIPMRPAAPTGFGLIGDNKVFLLPGNPVSCLSAYDCFVGPALRLMGGLPEQWPYRSVRLPLAEKIASQLGRIEYVRLRIEKDKAFPIASGGASILSSTTRADAFLLTDEASEGFASGAEVEVWLYE</sequence>
<evidence type="ECO:0000259" key="1">
    <source>
        <dbReference type="SMART" id="SM00852"/>
    </source>
</evidence>
<organism evidence="2">
    <name type="scientific">marine metagenome</name>
    <dbReference type="NCBI Taxonomy" id="408172"/>
    <lineage>
        <taxon>unclassified sequences</taxon>
        <taxon>metagenomes</taxon>
        <taxon>ecological metagenomes</taxon>
    </lineage>
</organism>
<name>A0A382ZUE2_9ZZZZ</name>
<dbReference type="GO" id="GO:0006777">
    <property type="term" value="P:Mo-molybdopterin cofactor biosynthetic process"/>
    <property type="evidence" value="ECO:0007669"/>
    <property type="project" value="TreeGrafter"/>
</dbReference>
<dbReference type="GO" id="GO:0005737">
    <property type="term" value="C:cytoplasm"/>
    <property type="evidence" value="ECO:0007669"/>
    <property type="project" value="TreeGrafter"/>
</dbReference>
<feature type="domain" description="MoaB/Mog" evidence="1">
    <location>
        <begin position="2"/>
        <end position="118"/>
    </location>
</feature>
<dbReference type="Gene3D" id="3.40.980.10">
    <property type="entry name" value="MoaB/Mog-like domain"/>
    <property type="match status" value="1"/>
</dbReference>
<dbReference type="AlphaFoldDB" id="A0A382ZUE2"/>
<dbReference type="EMBL" id="UINC01186731">
    <property type="protein sequence ID" value="SVD99092.1"/>
    <property type="molecule type" value="Genomic_DNA"/>
</dbReference>
<dbReference type="Pfam" id="PF03454">
    <property type="entry name" value="MoeA_C"/>
    <property type="match status" value="1"/>
</dbReference>
<reference evidence="2" key="1">
    <citation type="submission" date="2018-05" db="EMBL/GenBank/DDBJ databases">
        <authorList>
            <person name="Lanie J.A."/>
            <person name="Ng W.-L."/>
            <person name="Kazmierczak K.M."/>
            <person name="Andrzejewski T.M."/>
            <person name="Davidsen T.M."/>
            <person name="Wayne K.J."/>
            <person name="Tettelin H."/>
            <person name="Glass J.I."/>
            <person name="Rusch D."/>
            <person name="Podicherti R."/>
            <person name="Tsui H.-C.T."/>
            <person name="Winkler M.E."/>
        </authorList>
    </citation>
    <scope>NUCLEOTIDE SEQUENCE</scope>
</reference>
<dbReference type="SUPFAM" id="SSF63867">
    <property type="entry name" value="MoeA C-terminal domain-like"/>
    <property type="match status" value="1"/>
</dbReference>
<dbReference type="Pfam" id="PF00994">
    <property type="entry name" value="MoCF_biosynth"/>
    <property type="match status" value="1"/>
</dbReference>
<dbReference type="PANTHER" id="PTHR10192:SF19">
    <property type="entry name" value="MOLYBDOPTERIN BIOSYNTHESIS PROTEIN MJ0666-RELATED"/>
    <property type="match status" value="1"/>
</dbReference>
<dbReference type="PANTHER" id="PTHR10192">
    <property type="entry name" value="MOLYBDOPTERIN BIOSYNTHESIS PROTEIN"/>
    <property type="match status" value="1"/>
</dbReference>
<dbReference type="SMART" id="SM00852">
    <property type="entry name" value="MoCF_biosynth"/>
    <property type="match status" value="1"/>
</dbReference>
<protein>
    <recommendedName>
        <fullName evidence="1">MoaB/Mog domain-containing protein</fullName>
    </recommendedName>
</protein>
<dbReference type="InterPro" id="IPR036688">
    <property type="entry name" value="MoeA_C_domain_IV_sf"/>
</dbReference>
<dbReference type="InterPro" id="IPR036425">
    <property type="entry name" value="MoaB/Mog-like_dom_sf"/>
</dbReference>
<gene>
    <name evidence="2" type="ORF">METZ01_LOCUS451946</name>
</gene>
<dbReference type="InterPro" id="IPR005111">
    <property type="entry name" value="MoeA_C_domain_IV"/>
</dbReference>
<dbReference type="GO" id="GO:0061599">
    <property type="term" value="F:molybdopterin molybdotransferase activity"/>
    <property type="evidence" value="ECO:0007669"/>
    <property type="project" value="TreeGrafter"/>
</dbReference>
<accession>A0A382ZUE2</accession>
<dbReference type="InterPro" id="IPR038987">
    <property type="entry name" value="MoeA-like"/>
</dbReference>
<proteinExistence type="predicted"/>